<proteinExistence type="predicted"/>
<sequence length="70" mass="7711">MNREDQPVRCGESSPDSAAWHESAIGGFPAPWGLVNPEGGSPRCSRSVSAGDSIWRRKEHEGKRKGTRYE</sequence>
<evidence type="ECO:0000313" key="2">
    <source>
        <dbReference type="EMBL" id="KAF3887218.1"/>
    </source>
</evidence>
<name>A0A8S9T558_9CYAN</name>
<feature type="region of interest" description="Disordered" evidence="1">
    <location>
        <begin position="1"/>
        <end position="70"/>
    </location>
</feature>
<feature type="compositionally biased region" description="Basic and acidic residues" evidence="1">
    <location>
        <begin position="54"/>
        <end position="70"/>
    </location>
</feature>
<organism evidence="2 3">
    <name type="scientific">Tolypothrix bouteillei VB521301</name>
    <dbReference type="NCBI Taxonomy" id="1479485"/>
    <lineage>
        <taxon>Bacteria</taxon>
        <taxon>Bacillati</taxon>
        <taxon>Cyanobacteriota</taxon>
        <taxon>Cyanophyceae</taxon>
        <taxon>Nostocales</taxon>
        <taxon>Tolypothrichaceae</taxon>
        <taxon>Tolypothrix</taxon>
    </lineage>
</organism>
<dbReference type="Proteomes" id="UP000029738">
    <property type="component" value="Unassembled WGS sequence"/>
</dbReference>
<dbReference type="RefSeq" id="WP_038087627.1">
    <property type="nucleotide sequence ID" value="NZ_JHEG04000001.1"/>
</dbReference>
<gene>
    <name evidence="2" type="ORF">DA73_0400018280</name>
</gene>
<evidence type="ECO:0000256" key="1">
    <source>
        <dbReference type="SAM" id="MobiDB-lite"/>
    </source>
</evidence>
<evidence type="ECO:0000313" key="3">
    <source>
        <dbReference type="Proteomes" id="UP000029738"/>
    </source>
</evidence>
<dbReference type="EMBL" id="JHEG04000001">
    <property type="protein sequence ID" value="KAF3887218.1"/>
    <property type="molecule type" value="Genomic_DNA"/>
</dbReference>
<accession>A0A8S9T558</accession>
<dbReference type="AlphaFoldDB" id="A0A8S9T558"/>
<reference evidence="2" key="2">
    <citation type="submission" date="2019-11" db="EMBL/GenBank/DDBJ databases">
        <title>Improved Assembly of Tolypothrix boutellei genome.</title>
        <authorList>
            <person name="Sarangi A.N."/>
            <person name="Mukherjee M."/>
            <person name="Ghosh S."/>
            <person name="Singh D."/>
            <person name="Das A."/>
            <person name="Kant S."/>
            <person name="Prusty A."/>
            <person name="Tripathy S."/>
        </authorList>
    </citation>
    <scope>NUCLEOTIDE SEQUENCE</scope>
    <source>
        <strain evidence="2">VB521301</strain>
    </source>
</reference>
<protein>
    <submittedName>
        <fullName evidence="2">Uncharacterized protein</fullName>
    </submittedName>
</protein>
<reference evidence="2" key="1">
    <citation type="journal article" date="2015" name="Genome Announc.">
        <title>Draft Genome Sequence of Tolypothrix boutellei Strain VB521301.</title>
        <authorList>
            <person name="Chandrababunaidu M.M."/>
            <person name="Singh D."/>
            <person name="Sen D."/>
            <person name="Bhan S."/>
            <person name="Das S."/>
            <person name="Gupta A."/>
            <person name="Adhikary S.P."/>
            <person name="Tripathy S."/>
        </authorList>
    </citation>
    <scope>NUCLEOTIDE SEQUENCE</scope>
    <source>
        <strain evidence="2">VB521301</strain>
    </source>
</reference>
<comment type="caution">
    <text evidence="2">The sequence shown here is derived from an EMBL/GenBank/DDBJ whole genome shotgun (WGS) entry which is preliminary data.</text>
</comment>
<keyword evidence="3" id="KW-1185">Reference proteome</keyword>